<dbReference type="Proteomes" id="UP000463951">
    <property type="component" value="Chromosome"/>
</dbReference>
<dbReference type="AlphaFoldDB" id="A0A499UNF4"/>
<organism evidence="1 2">
    <name type="scientific">Streptomyces antimycoticus</name>
    <dbReference type="NCBI Taxonomy" id="68175"/>
    <lineage>
        <taxon>Bacteria</taxon>
        <taxon>Bacillati</taxon>
        <taxon>Actinomycetota</taxon>
        <taxon>Actinomycetes</taxon>
        <taxon>Kitasatosporales</taxon>
        <taxon>Streptomycetaceae</taxon>
        <taxon>Streptomyces</taxon>
        <taxon>Streptomyces violaceusniger group</taxon>
    </lineage>
</organism>
<sequence length="57" mass="6319">MLTQPVADLGTNDETTALHLFGVLRLPHLLKAEHLTQEFIHARTVATGTDIGLRKWA</sequence>
<name>A0A499UNF4_9ACTN</name>
<accession>A0A499UNF4</accession>
<reference evidence="1 2" key="1">
    <citation type="journal article" date="2020" name="Int. J. Syst. Evol. Microbiol.">
        <title>Reclassification of Streptomyces castelarensis and Streptomyces sporoclivatus as later heterotypic synonyms of Streptomyces antimycoticus.</title>
        <authorList>
            <person name="Komaki H."/>
            <person name="Tamura T."/>
        </authorList>
    </citation>
    <scope>NUCLEOTIDE SEQUENCE [LARGE SCALE GENOMIC DNA]</scope>
    <source>
        <strain evidence="1 2">NBRC 100767</strain>
    </source>
</reference>
<evidence type="ECO:0000313" key="1">
    <source>
        <dbReference type="EMBL" id="BBJ43383.1"/>
    </source>
</evidence>
<dbReference type="EMBL" id="AP019620">
    <property type="protein sequence ID" value="BBJ43383.1"/>
    <property type="molecule type" value="Genomic_DNA"/>
</dbReference>
<protein>
    <submittedName>
        <fullName evidence="1">Uncharacterized protein</fullName>
    </submittedName>
</protein>
<gene>
    <name evidence="1" type="ORF">SSPO_061010</name>
</gene>
<proteinExistence type="predicted"/>
<evidence type="ECO:0000313" key="2">
    <source>
        <dbReference type="Proteomes" id="UP000463951"/>
    </source>
</evidence>